<dbReference type="OrthoDB" id="9806565at2"/>
<dbReference type="PANTHER" id="PTHR43624">
    <property type="entry name" value="ELECTRON TRANSFER FLAVOPROTEIN-QUINONE OXIDOREDUCTASE YDIS-RELATED"/>
    <property type="match status" value="1"/>
</dbReference>
<dbReference type="InterPro" id="IPR002938">
    <property type="entry name" value="FAD-bd"/>
</dbReference>
<dbReference type="PATRIC" id="fig|1330330.3.peg.1465"/>
<protein>
    <submittedName>
        <fullName evidence="8">Electron transfer flavoprotein</fullName>
    </submittedName>
</protein>
<dbReference type="Pfam" id="PF01494">
    <property type="entry name" value="FAD_binding_3"/>
    <property type="match status" value="1"/>
</dbReference>
<name>A0A0G2ZDM7_9BACT</name>
<dbReference type="PANTHER" id="PTHR43624:SF2">
    <property type="entry name" value="ELECTRON TRANSFER FLAVOPROTEIN-QUINONE OXIDOREDUCTASE YDIS-RELATED"/>
    <property type="match status" value="1"/>
</dbReference>
<dbReference type="GO" id="GO:0071949">
    <property type="term" value="F:FAD binding"/>
    <property type="evidence" value="ECO:0007669"/>
    <property type="project" value="InterPro"/>
</dbReference>
<feature type="domain" description="FAD-binding" evidence="6">
    <location>
        <begin position="8"/>
        <end position="355"/>
    </location>
</feature>
<dbReference type="PRINTS" id="PR00368">
    <property type="entry name" value="FADPNR"/>
</dbReference>
<evidence type="ECO:0000256" key="5">
    <source>
        <dbReference type="ARBA" id="ARBA00023002"/>
    </source>
</evidence>
<dbReference type="InterPro" id="IPR059103">
    <property type="entry name" value="FixC-like_C"/>
</dbReference>
<dbReference type="Pfam" id="PF26311">
    <property type="entry name" value="ETF-QO_FixC_C"/>
    <property type="match status" value="1"/>
</dbReference>
<dbReference type="AlphaFoldDB" id="A0A0G2ZDM7"/>
<evidence type="ECO:0000256" key="2">
    <source>
        <dbReference type="ARBA" id="ARBA00006796"/>
    </source>
</evidence>
<dbReference type="SUPFAM" id="SSF54373">
    <property type="entry name" value="FAD-linked reductases, C-terminal domain"/>
    <property type="match status" value="1"/>
</dbReference>
<evidence type="ECO:0000313" key="9">
    <source>
        <dbReference type="Proteomes" id="UP000035159"/>
    </source>
</evidence>
<reference evidence="8 9" key="1">
    <citation type="submission" date="2015-04" db="EMBL/GenBank/DDBJ databases">
        <title>Complete Genome Sequence of Kosmotoga pacifica SLHLJ1.</title>
        <authorList>
            <person name="Jiang L.J."/>
            <person name="Shao Z.Z."/>
            <person name="Jebbar M."/>
        </authorList>
    </citation>
    <scope>NUCLEOTIDE SEQUENCE [LARGE SCALE GENOMIC DNA]</scope>
    <source>
        <strain evidence="8 9">SLHLJ1</strain>
    </source>
</reference>
<sequence>MNEHKKEFDVVVIGAGPAGLAAAYVLAKAGINVIVFEKGEYPGSKNVMGGVLYSNAMEKLVPEFYKEAKVERNIIEQNMWLLGDNSLTKIGHKNKTWVEKPNAFTVLRANFDRWFASKVEAAGALIIPKTKVEDFLRDGSGKIVGVRTTRPNGDVYAKAVIIAEGVNPILTMKAGLRDKDLKSNMAAIAVKELIEMPEEVINDRFNVTSDQGATIELLGSWSKGLFGLAFIYTNRKTVSVGCGVFIEDIKKSGMKPYELLESLKNHPAVKDLLGEEPKVMEYMAHLIPEGGYHAMPRFYDDNVLACGDAAMMVNSIHREGSNYALTSGRFAAETLIEAFDRGDFSKRTLKIYEEKLRESFIIKDLLKYKDLPRTLEKNPQLVQVYPDLVNDAFGKFLTVDGTSKWDLQKEIIDEVRRRRGIIPMVNDLFKLWKAVR</sequence>
<organism evidence="8 9">
    <name type="scientific">Kosmotoga pacifica</name>
    <dbReference type="NCBI Taxonomy" id="1330330"/>
    <lineage>
        <taxon>Bacteria</taxon>
        <taxon>Thermotogati</taxon>
        <taxon>Thermotogota</taxon>
        <taxon>Thermotogae</taxon>
        <taxon>Kosmotogales</taxon>
        <taxon>Kosmotogaceae</taxon>
        <taxon>Kosmotoga</taxon>
    </lineage>
</organism>
<keyword evidence="9" id="KW-1185">Reference proteome</keyword>
<dbReference type="SUPFAM" id="SSF51905">
    <property type="entry name" value="FAD/NAD(P)-binding domain"/>
    <property type="match status" value="1"/>
</dbReference>
<evidence type="ECO:0000313" key="8">
    <source>
        <dbReference type="EMBL" id="AKI97644.1"/>
    </source>
</evidence>
<dbReference type="InterPro" id="IPR039651">
    <property type="entry name" value="FixC-like"/>
</dbReference>
<dbReference type="STRING" id="1330330.IX53_07245"/>
<evidence type="ECO:0000259" key="7">
    <source>
        <dbReference type="Pfam" id="PF26311"/>
    </source>
</evidence>
<dbReference type="RefSeq" id="WP_047754779.1">
    <property type="nucleotide sequence ID" value="NZ_CAJUHA010000017.1"/>
</dbReference>
<dbReference type="InterPro" id="IPR036188">
    <property type="entry name" value="FAD/NAD-bd_sf"/>
</dbReference>
<dbReference type="Proteomes" id="UP000035159">
    <property type="component" value="Chromosome"/>
</dbReference>
<evidence type="ECO:0000259" key="6">
    <source>
        <dbReference type="Pfam" id="PF01494"/>
    </source>
</evidence>
<keyword evidence="5" id="KW-0560">Oxidoreductase</keyword>
<comment type="cofactor">
    <cofactor evidence="1">
        <name>FAD</name>
        <dbReference type="ChEBI" id="CHEBI:57692"/>
    </cofactor>
</comment>
<evidence type="ECO:0000256" key="1">
    <source>
        <dbReference type="ARBA" id="ARBA00001974"/>
    </source>
</evidence>
<keyword evidence="4" id="KW-0274">FAD</keyword>
<feature type="domain" description="FixC-like C-terminal" evidence="7">
    <location>
        <begin position="371"/>
        <end position="436"/>
    </location>
</feature>
<accession>A0A0G2ZDM7</accession>
<dbReference type="KEGG" id="kpf:IX53_07245"/>
<dbReference type="PRINTS" id="PR00411">
    <property type="entry name" value="PNDRDTASEI"/>
</dbReference>
<evidence type="ECO:0000256" key="4">
    <source>
        <dbReference type="ARBA" id="ARBA00022827"/>
    </source>
</evidence>
<dbReference type="GO" id="GO:0016491">
    <property type="term" value="F:oxidoreductase activity"/>
    <property type="evidence" value="ECO:0007669"/>
    <property type="project" value="UniProtKB-KW"/>
</dbReference>
<proteinExistence type="inferred from homology"/>
<gene>
    <name evidence="8" type="ORF">IX53_07245</name>
</gene>
<dbReference type="Gene3D" id="3.50.50.60">
    <property type="entry name" value="FAD/NAD(P)-binding domain"/>
    <property type="match status" value="1"/>
</dbReference>
<keyword evidence="3" id="KW-0285">Flavoprotein</keyword>
<evidence type="ECO:0000256" key="3">
    <source>
        <dbReference type="ARBA" id="ARBA00022630"/>
    </source>
</evidence>
<dbReference type="EMBL" id="CP011232">
    <property type="protein sequence ID" value="AKI97644.1"/>
    <property type="molecule type" value="Genomic_DNA"/>
</dbReference>
<comment type="similarity">
    <text evidence="2">Belongs to the ETF-QO/FixC family.</text>
</comment>